<evidence type="ECO:0008006" key="3">
    <source>
        <dbReference type="Google" id="ProtNLM"/>
    </source>
</evidence>
<reference evidence="1 2" key="1">
    <citation type="journal article" date="2023" name="J. Hered.">
        <title>Chromosome-level genome of the wood stork (Mycteria americana) provides insight into avian chromosome evolution.</title>
        <authorList>
            <person name="Flamio R. Jr."/>
            <person name="Ramstad K.M."/>
        </authorList>
    </citation>
    <scope>NUCLEOTIDE SEQUENCE [LARGE SCALE GENOMIC DNA]</scope>
    <source>
        <strain evidence="1">JAX WOST 10</strain>
    </source>
</reference>
<proteinExistence type="predicted"/>
<dbReference type="Proteomes" id="UP001333110">
    <property type="component" value="Unassembled WGS sequence"/>
</dbReference>
<comment type="caution">
    <text evidence="1">The sequence shown here is derived from an EMBL/GenBank/DDBJ whole genome shotgun (WGS) entry which is preliminary data.</text>
</comment>
<dbReference type="PANTHER" id="PTHR33332">
    <property type="entry name" value="REVERSE TRANSCRIPTASE DOMAIN-CONTAINING PROTEIN"/>
    <property type="match status" value="1"/>
</dbReference>
<evidence type="ECO:0000313" key="2">
    <source>
        <dbReference type="Proteomes" id="UP001333110"/>
    </source>
</evidence>
<name>A0AAN7N5W5_MYCAM</name>
<dbReference type="EMBL" id="JAUNZN010000005">
    <property type="protein sequence ID" value="KAK4820589.1"/>
    <property type="molecule type" value="Genomic_DNA"/>
</dbReference>
<sequence length="132" mass="15197">MAQILLEVISKHMEHREGIRDSQHGFTKDKSCLTNLVALYDGVTASVDKESVRRDAIQRDLDRLEEWAHVNLMKFNKAKHKVLHQDLGIPVDEKLDMSWQHVLAAWKANCILGCIRRSMASRSREVPSLRHS</sequence>
<evidence type="ECO:0000313" key="1">
    <source>
        <dbReference type="EMBL" id="KAK4820589.1"/>
    </source>
</evidence>
<keyword evidence="2" id="KW-1185">Reference proteome</keyword>
<organism evidence="1 2">
    <name type="scientific">Mycteria americana</name>
    <name type="common">Wood stork</name>
    <dbReference type="NCBI Taxonomy" id="33587"/>
    <lineage>
        <taxon>Eukaryota</taxon>
        <taxon>Metazoa</taxon>
        <taxon>Chordata</taxon>
        <taxon>Craniata</taxon>
        <taxon>Vertebrata</taxon>
        <taxon>Euteleostomi</taxon>
        <taxon>Archelosauria</taxon>
        <taxon>Archosauria</taxon>
        <taxon>Dinosauria</taxon>
        <taxon>Saurischia</taxon>
        <taxon>Theropoda</taxon>
        <taxon>Coelurosauria</taxon>
        <taxon>Aves</taxon>
        <taxon>Neognathae</taxon>
        <taxon>Neoaves</taxon>
        <taxon>Aequornithes</taxon>
        <taxon>Ciconiiformes</taxon>
        <taxon>Ciconiidae</taxon>
        <taxon>Mycteria</taxon>
    </lineage>
</organism>
<dbReference type="AlphaFoldDB" id="A0AAN7N5W5"/>
<accession>A0AAN7N5W5</accession>
<gene>
    <name evidence="1" type="ORF">QYF61_001895</name>
</gene>
<protein>
    <recommendedName>
        <fullName evidence="3">Rna-directed dna polymerase from mobile element jockey-like</fullName>
    </recommendedName>
</protein>